<proteinExistence type="predicted"/>
<evidence type="ECO:0000256" key="1">
    <source>
        <dbReference type="SAM" id="Phobius"/>
    </source>
</evidence>
<accession>A0A1F7YIT2</accession>
<evidence type="ECO:0000313" key="3">
    <source>
        <dbReference type="Proteomes" id="UP000178851"/>
    </source>
</evidence>
<feature type="transmembrane region" description="Helical" evidence="1">
    <location>
        <begin position="33"/>
        <end position="57"/>
    </location>
</feature>
<reference evidence="2 3" key="1">
    <citation type="journal article" date="2016" name="Nat. Commun.">
        <title>Thousands of microbial genomes shed light on interconnected biogeochemical processes in an aquifer system.</title>
        <authorList>
            <person name="Anantharaman K."/>
            <person name="Brown C.T."/>
            <person name="Hug L.A."/>
            <person name="Sharon I."/>
            <person name="Castelle C.J."/>
            <person name="Probst A.J."/>
            <person name="Thomas B.C."/>
            <person name="Singh A."/>
            <person name="Wilkins M.J."/>
            <person name="Karaoz U."/>
            <person name="Brodie E.L."/>
            <person name="Williams K.H."/>
            <person name="Hubbard S.S."/>
            <person name="Banfield J.F."/>
        </authorList>
    </citation>
    <scope>NUCLEOTIDE SEQUENCE [LARGE SCALE GENOMIC DNA]</scope>
</reference>
<feature type="transmembrane region" description="Helical" evidence="1">
    <location>
        <begin position="7"/>
        <end position="27"/>
    </location>
</feature>
<name>A0A1F7YIT2_9BACT</name>
<keyword evidence="1" id="KW-0472">Membrane</keyword>
<dbReference type="EMBL" id="MGGI01000005">
    <property type="protein sequence ID" value="OGM27251.1"/>
    <property type="molecule type" value="Genomic_DNA"/>
</dbReference>
<gene>
    <name evidence="2" type="ORF">A2627_03260</name>
</gene>
<feature type="transmembrane region" description="Helical" evidence="1">
    <location>
        <begin position="111"/>
        <end position="132"/>
    </location>
</feature>
<comment type="caution">
    <text evidence="2">The sequence shown here is derived from an EMBL/GenBank/DDBJ whole genome shotgun (WGS) entry which is preliminary data.</text>
</comment>
<evidence type="ECO:0008006" key="4">
    <source>
        <dbReference type="Google" id="ProtNLM"/>
    </source>
</evidence>
<dbReference type="AlphaFoldDB" id="A0A1F7YIT2"/>
<organism evidence="2 3">
    <name type="scientific">Candidatus Woesebacteria bacterium RIFCSPHIGHO2_01_FULL_39_28</name>
    <dbReference type="NCBI Taxonomy" id="1802496"/>
    <lineage>
        <taxon>Bacteria</taxon>
        <taxon>Candidatus Woeseibacteriota</taxon>
    </lineage>
</organism>
<feature type="transmembrane region" description="Helical" evidence="1">
    <location>
        <begin position="69"/>
        <end position="91"/>
    </location>
</feature>
<keyword evidence="1" id="KW-0812">Transmembrane</keyword>
<dbReference type="InterPro" id="IPR007165">
    <property type="entry name" value="Phage_holin_4_2"/>
</dbReference>
<keyword evidence="1" id="KW-1133">Transmembrane helix</keyword>
<dbReference type="Proteomes" id="UP000178851">
    <property type="component" value="Unassembled WGS sequence"/>
</dbReference>
<sequence length="133" mass="14870">MKKIIRIFVIETGTLIIVMQFTKGITIENGASGLITVGGALTLTALLVKPIINLLLLPLNLITFGLFRWVGQAIALFLVDFVLPSFTIKLFEFQGFKSDLFVIPPIFLRGVLAYVAFSFLLSTITTFFRWLIK</sequence>
<dbReference type="Pfam" id="PF04020">
    <property type="entry name" value="Phage_holin_4_2"/>
    <property type="match status" value="1"/>
</dbReference>
<protein>
    <recommendedName>
        <fullName evidence="4">Phage holin family protein</fullName>
    </recommendedName>
</protein>
<evidence type="ECO:0000313" key="2">
    <source>
        <dbReference type="EMBL" id="OGM27251.1"/>
    </source>
</evidence>